<feature type="domain" description="FLZ-type" evidence="4">
    <location>
        <begin position="96"/>
        <end position="140"/>
    </location>
</feature>
<evidence type="ECO:0000256" key="1">
    <source>
        <dbReference type="ARBA" id="ARBA00009374"/>
    </source>
</evidence>
<reference evidence="5" key="2">
    <citation type="submission" date="2021-02" db="EMBL/GenBank/DDBJ databases">
        <authorList>
            <person name="Kimball J.A."/>
            <person name="Haas M.W."/>
            <person name="Macchietto M."/>
            <person name="Kono T."/>
            <person name="Duquette J."/>
            <person name="Shao M."/>
        </authorList>
    </citation>
    <scope>NUCLEOTIDE SEQUENCE</scope>
    <source>
        <tissue evidence="5">Fresh leaf tissue</tissue>
    </source>
</reference>
<evidence type="ECO:0000259" key="4">
    <source>
        <dbReference type="PROSITE" id="PS51795"/>
    </source>
</evidence>
<dbReference type="EMBL" id="JAAALK010000082">
    <property type="protein sequence ID" value="KAG8087475.1"/>
    <property type="molecule type" value="Genomic_DNA"/>
</dbReference>
<feature type="zinc finger region" description="FLZ-type" evidence="3">
    <location>
        <begin position="96"/>
        <end position="140"/>
    </location>
</feature>
<dbReference type="PANTHER" id="PTHR47847:SF2">
    <property type="entry name" value="FCS-LIKE ZINC FINGER 17-RELATED"/>
    <property type="match status" value="1"/>
</dbReference>
<gene>
    <name evidence="5" type="ORF">GUJ93_ZPchr0010g9788</name>
</gene>
<comment type="similarity">
    <text evidence="1">Belongs to the FLZ family.</text>
</comment>
<name>A0A8J6BMI7_ZIZPA</name>
<accession>A0A8J6BMI7</accession>
<sequence length="185" mass="20381">MLLRRQSIFHLGEEGGTHCHRGGSLVAASMAGGGHGAAAGGRRVRERERLVVGLQILVHSQHHHHGRHGHAASIVFKQMVRQRADAGRNGTVVSCSFLKACYLCRRELSPTKDVYMYRGDQGFCSEECRWQQIVVDEAREHDAAAVSWPEMRGLARRHSPHRTAASIRAGKPSKTLAVGRSIASY</sequence>
<dbReference type="OrthoDB" id="1927223at2759"/>
<protein>
    <recommendedName>
        <fullName evidence="4">FLZ-type domain-containing protein</fullName>
    </recommendedName>
</protein>
<evidence type="ECO:0000256" key="3">
    <source>
        <dbReference type="PROSITE-ProRule" id="PRU01131"/>
    </source>
</evidence>
<dbReference type="PROSITE" id="PS51795">
    <property type="entry name" value="ZF_FLZ"/>
    <property type="match status" value="1"/>
</dbReference>
<keyword evidence="2" id="KW-0479">Metal-binding</keyword>
<dbReference type="InterPro" id="IPR044181">
    <property type="entry name" value="FLZ17/18"/>
</dbReference>
<dbReference type="GO" id="GO:0046872">
    <property type="term" value="F:metal ion binding"/>
    <property type="evidence" value="ECO:0007669"/>
    <property type="project" value="UniProtKB-KW"/>
</dbReference>
<dbReference type="AlphaFoldDB" id="A0A8J6BMI7"/>
<keyword evidence="6" id="KW-1185">Reference proteome</keyword>
<dbReference type="InterPro" id="IPR007650">
    <property type="entry name" value="Zf-FLZ_dom"/>
</dbReference>
<comment type="caution">
    <text evidence="5">The sequence shown here is derived from an EMBL/GenBank/DDBJ whole genome shotgun (WGS) entry which is preliminary data.</text>
</comment>
<dbReference type="Proteomes" id="UP000729402">
    <property type="component" value="Unassembled WGS sequence"/>
</dbReference>
<reference evidence="5" key="1">
    <citation type="journal article" date="2021" name="bioRxiv">
        <title>Whole Genome Assembly and Annotation of Northern Wild Rice, Zizania palustris L., Supports a Whole Genome Duplication in the Zizania Genus.</title>
        <authorList>
            <person name="Haas M."/>
            <person name="Kono T."/>
            <person name="Macchietto M."/>
            <person name="Millas R."/>
            <person name="McGilp L."/>
            <person name="Shao M."/>
            <person name="Duquette J."/>
            <person name="Hirsch C.N."/>
            <person name="Kimball J."/>
        </authorList>
    </citation>
    <scope>NUCLEOTIDE SEQUENCE</scope>
    <source>
        <tissue evidence="5">Fresh leaf tissue</tissue>
    </source>
</reference>
<evidence type="ECO:0000313" key="5">
    <source>
        <dbReference type="EMBL" id="KAG8087475.1"/>
    </source>
</evidence>
<evidence type="ECO:0000256" key="2">
    <source>
        <dbReference type="ARBA" id="ARBA00022723"/>
    </source>
</evidence>
<organism evidence="5 6">
    <name type="scientific">Zizania palustris</name>
    <name type="common">Northern wild rice</name>
    <dbReference type="NCBI Taxonomy" id="103762"/>
    <lineage>
        <taxon>Eukaryota</taxon>
        <taxon>Viridiplantae</taxon>
        <taxon>Streptophyta</taxon>
        <taxon>Embryophyta</taxon>
        <taxon>Tracheophyta</taxon>
        <taxon>Spermatophyta</taxon>
        <taxon>Magnoliopsida</taxon>
        <taxon>Liliopsida</taxon>
        <taxon>Poales</taxon>
        <taxon>Poaceae</taxon>
        <taxon>BOP clade</taxon>
        <taxon>Oryzoideae</taxon>
        <taxon>Oryzeae</taxon>
        <taxon>Zizaniinae</taxon>
        <taxon>Zizania</taxon>
    </lineage>
</organism>
<evidence type="ECO:0000313" key="6">
    <source>
        <dbReference type="Proteomes" id="UP000729402"/>
    </source>
</evidence>
<dbReference type="PANTHER" id="PTHR47847">
    <property type="entry name" value="FCS-LIKE ZINC FINGER 17"/>
    <property type="match status" value="1"/>
</dbReference>
<dbReference type="Pfam" id="PF04570">
    <property type="entry name" value="zf-FLZ"/>
    <property type="match status" value="1"/>
</dbReference>
<proteinExistence type="inferred from homology"/>